<dbReference type="NCBIfam" id="TIGR00229">
    <property type="entry name" value="sensory_box"/>
    <property type="match status" value="1"/>
</dbReference>
<dbReference type="SUPFAM" id="SSF55785">
    <property type="entry name" value="PYP-like sensor domain (PAS domain)"/>
    <property type="match status" value="1"/>
</dbReference>
<evidence type="ECO:0000313" key="14">
    <source>
        <dbReference type="Proteomes" id="UP000184603"/>
    </source>
</evidence>
<evidence type="ECO:0000256" key="8">
    <source>
        <dbReference type="ARBA" id="ARBA00023136"/>
    </source>
</evidence>
<reference evidence="13 14" key="1">
    <citation type="submission" date="2016-12" db="EMBL/GenBank/DDBJ databases">
        <authorList>
            <person name="Song W.-J."/>
            <person name="Kurnit D.M."/>
        </authorList>
    </citation>
    <scope>NUCLEOTIDE SEQUENCE [LARGE SCALE GENOMIC DNA]</scope>
    <source>
        <strain evidence="13 14">DSM 18488</strain>
    </source>
</reference>
<keyword evidence="5" id="KW-0597">Phosphoprotein</keyword>
<dbReference type="PROSITE" id="PS50112">
    <property type="entry name" value="PAS"/>
    <property type="match status" value="1"/>
</dbReference>
<evidence type="ECO:0000259" key="11">
    <source>
        <dbReference type="PROSITE" id="PS50112"/>
    </source>
</evidence>
<dbReference type="GO" id="GO:0005886">
    <property type="term" value="C:plasma membrane"/>
    <property type="evidence" value="ECO:0007669"/>
    <property type="project" value="UniProtKB-SubCell"/>
</dbReference>
<evidence type="ECO:0000259" key="10">
    <source>
        <dbReference type="PROSITE" id="PS50109"/>
    </source>
</evidence>
<dbReference type="Pfam" id="PF17200">
    <property type="entry name" value="sCache_2"/>
    <property type="match status" value="1"/>
</dbReference>
<dbReference type="EC" id="2.7.13.3" evidence="3"/>
<evidence type="ECO:0000256" key="6">
    <source>
        <dbReference type="ARBA" id="ARBA00022692"/>
    </source>
</evidence>
<keyword evidence="7 9" id="KW-1133">Transmembrane helix</keyword>
<gene>
    <name evidence="13" type="ORF">SAMN02745220_03726</name>
</gene>
<dbReference type="AlphaFoldDB" id="A0A1M7YE82"/>
<feature type="domain" description="Histidine kinase" evidence="10">
    <location>
        <begin position="388"/>
        <end position="626"/>
    </location>
</feature>
<dbReference type="Pfam" id="PF13426">
    <property type="entry name" value="PAS_9"/>
    <property type="match status" value="1"/>
</dbReference>
<keyword evidence="14" id="KW-1185">Reference proteome</keyword>
<dbReference type="InterPro" id="IPR000700">
    <property type="entry name" value="PAS-assoc_C"/>
</dbReference>
<protein>
    <recommendedName>
        <fullName evidence="3">histidine kinase</fullName>
        <ecNumber evidence="3">2.7.13.3</ecNumber>
    </recommendedName>
</protein>
<feature type="transmembrane region" description="Helical" evidence="9">
    <location>
        <begin position="20"/>
        <end position="40"/>
    </location>
</feature>
<keyword evidence="6 9" id="KW-0812">Transmembrane</keyword>
<comment type="subcellular location">
    <subcellularLocation>
        <location evidence="2">Cell membrane</location>
        <topology evidence="2">Multi-pass membrane protein</topology>
    </subcellularLocation>
</comment>
<feature type="domain" description="PAC" evidence="12">
    <location>
        <begin position="317"/>
        <end position="368"/>
    </location>
</feature>
<dbReference type="Proteomes" id="UP000184603">
    <property type="component" value="Unassembled WGS sequence"/>
</dbReference>
<evidence type="ECO:0000256" key="4">
    <source>
        <dbReference type="ARBA" id="ARBA00022475"/>
    </source>
</evidence>
<name>A0A1M7YE82_9BACT</name>
<dbReference type="Pfam" id="PF02518">
    <property type="entry name" value="HATPase_c"/>
    <property type="match status" value="1"/>
</dbReference>
<dbReference type="InterPro" id="IPR005467">
    <property type="entry name" value="His_kinase_dom"/>
</dbReference>
<dbReference type="SUPFAM" id="SSF47384">
    <property type="entry name" value="Homodimeric domain of signal transducing histidine kinase"/>
    <property type="match status" value="1"/>
</dbReference>
<dbReference type="InterPro" id="IPR036097">
    <property type="entry name" value="HisK_dim/P_sf"/>
</dbReference>
<dbReference type="CDD" id="cd00082">
    <property type="entry name" value="HisKA"/>
    <property type="match status" value="1"/>
</dbReference>
<dbReference type="SMART" id="SM00387">
    <property type="entry name" value="HATPase_c"/>
    <property type="match status" value="1"/>
</dbReference>
<dbReference type="InterPro" id="IPR033480">
    <property type="entry name" value="sCache_2"/>
</dbReference>
<feature type="domain" description="PAS" evidence="11">
    <location>
        <begin position="243"/>
        <end position="301"/>
    </location>
</feature>
<dbReference type="CDD" id="cd00130">
    <property type="entry name" value="PAS"/>
    <property type="match status" value="1"/>
</dbReference>
<dbReference type="STRING" id="1121416.SAMN02745220_03726"/>
<sequence length="635" mass="72134">MRLPGRNKRRPLPKIIPVKIILPVLLSMFLFIATFFGFILPRIEGQLMERKREMIHALSEAALSSVKHYANIAASGTMTVEEAKQQAAEHLRDLRYGPEGKDYFWINDTHPYMIMHPYRPDLEGKDVTEETDPAGQKLFQDFLEAVKVTGGGYVNYHWQWQDDPSRVFSKISYVQEFAPWHWIIGTGVYVEDVHAQINAITKNMTFIFLIILLVIAMLSVYIIWQGASVENRRRQMEVSLRKSENRYRLLTETAREMILVLDKDLRITYANTAFTKNCGYPLATIIDASITRILPSEQQMIFFNKIDAVSSDASDSSMLETEFIADDNRIMPVEANFALLDGQGGPLTFLLTARDITDKKRAEIEARMRQEQLMQTNKMVALGTLVAGVAHEINNPISSVMLNFQVYERFWQTAQPILDSYHAENGHLEIGGMDYPQLRERMPKLLHFTREGVSRVKRIVGELKEFSRQNPAELREAVNLNQVVETSIGLLTGLLKKATTDLRVELDENLPTLPGNSQRLGQVIINLLVNACQATDNPSKPIIVTTSYLEESEEVLLEIIDQGVGMTPDVLERVKDPFFTTRRDSSGTGLGLSISDTIIRNHRGWLNFKSEPGLGTTATVRLPRYDMNEIIGRMI</sequence>
<evidence type="ECO:0000256" key="9">
    <source>
        <dbReference type="SAM" id="Phobius"/>
    </source>
</evidence>
<comment type="catalytic activity">
    <reaction evidence="1">
        <text>ATP + protein L-histidine = ADP + protein N-phospho-L-histidine.</text>
        <dbReference type="EC" id="2.7.13.3"/>
    </reaction>
</comment>
<dbReference type="SMART" id="SM00091">
    <property type="entry name" value="PAS"/>
    <property type="match status" value="1"/>
</dbReference>
<evidence type="ECO:0000256" key="3">
    <source>
        <dbReference type="ARBA" id="ARBA00012438"/>
    </source>
</evidence>
<evidence type="ECO:0000313" key="13">
    <source>
        <dbReference type="EMBL" id="SHO50954.1"/>
    </source>
</evidence>
<proteinExistence type="predicted"/>
<dbReference type="Gene3D" id="1.10.287.130">
    <property type="match status" value="1"/>
</dbReference>
<dbReference type="InterPro" id="IPR000014">
    <property type="entry name" value="PAS"/>
</dbReference>
<dbReference type="EMBL" id="FRFE01000021">
    <property type="protein sequence ID" value="SHO50954.1"/>
    <property type="molecule type" value="Genomic_DNA"/>
</dbReference>
<dbReference type="SUPFAM" id="SSF55874">
    <property type="entry name" value="ATPase domain of HSP90 chaperone/DNA topoisomerase II/histidine kinase"/>
    <property type="match status" value="1"/>
</dbReference>
<dbReference type="PANTHER" id="PTHR43065:SF42">
    <property type="entry name" value="TWO-COMPONENT SENSOR PPRA"/>
    <property type="match status" value="1"/>
</dbReference>
<dbReference type="Gene3D" id="3.30.565.10">
    <property type="entry name" value="Histidine kinase-like ATPase, C-terminal domain"/>
    <property type="match status" value="1"/>
</dbReference>
<evidence type="ECO:0000256" key="1">
    <source>
        <dbReference type="ARBA" id="ARBA00000085"/>
    </source>
</evidence>
<dbReference type="InterPro" id="IPR035965">
    <property type="entry name" value="PAS-like_dom_sf"/>
</dbReference>
<dbReference type="OrthoDB" id="5411762at2"/>
<dbReference type="InterPro" id="IPR003594">
    <property type="entry name" value="HATPase_dom"/>
</dbReference>
<dbReference type="InterPro" id="IPR004358">
    <property type="entry name" value="Sig_transdc_His_kin-like_C"/>
</dbReference>
<dbReference type="PROSITE" id="PS50113">
    <property type="entry name" value="PAC"/>
    <property type="match status" value="1"/>
</dbReference>
<evidence type="ECO:0000256" key="2">
    <source>
        <dbReference type="ARBA" id="ARBA00004651"/>
    </source>
</evidence>
<keyword evidence="8 9" id="KW-0472">Membrane</keyword>
<dbReference type="GO" id="GO:0000155">
    <property type="term" value="F:phosphorelay sensor kinase activity"/>
    <property type="evidence" value="ECO:0007669"/>
    <property type="project" value="InterPro"/>
</dbReference>
<evidence type="ECO:0000259" key="12">
    <source>
        <dbReference type="PROSITE" id="PS50113"/>
    </source>
</evidence>
<evidence type="ECO:0000256" key="5">
    <source>
        <dbReference type="ARBA" id="ARBA00022553"/>
    </source>
</evidence>
<evidence type="ECO:0000256" key="7">
    <source>
        <dbReference type="ARBA" id="ARBA00022989"/>
    </source>
</evidence>
<dbReference type="PRINTS" id="PR00344">
    <property type="entry name" value="BCTRLSENSOR"/>
</dbReference>
<keyword evidence="4" id="KW-1003">Cell membrane</keyword>
<dbReference type="PROSITE" id="PS50109">
    <property type="entry name" value="HIS_KIN"/>
    <property type="match status" value="1"/>
</dbReference>
<organism evidence="13 14">
    <name type="scientific">Desulfopila aestuarii DSM 18488</name>
    <dbReference type="NCBI Taxonomy" id="1121416"/>
    <lineage>
        <taxon>Bacteria</taxon>
        <taxon>Pseudomonadati</taxon>
        <taxon>Thermodesulfobacteriota</taxon>
        <taxon>Desulfobulbia</taxon>
        <taxon>Desulfobulbales</taxon>
        <taxon>Desulfocapsaceae</taxon>
        <taxon>Desulfopila</taxon>
    </lineage>
</organism>
<dbReference type="InterPro" id="IPR036890">
    <property type="entry name" value="HATPase_C_sf"/>
</dbReference>
<dbReference type="Gene3D" id="3.30.450.20">
    <property type="entry name" value="PAS domain"/>
    <property type="match status" value="2"/>
</dbReference>
<dbReference type="PANTHER" id="PTHR43065">
    <property type="entry name" value="SENSOR HISTIDINE KINASE"/>
    <property type="match status" value="1"/>
</dbReference>
<accession>A0A1M7YE82</accession>
<feature type="transmembrane region" description="Helical" evidence="9">
    <location>
        <begin position="206"/>
        <end position="224"/>
    </location>
</feature>
<dbReference type="SMART" id="SM01049">
    <property type="entry name" value="Cache_2"/>
    <property type="match status" value="1"/>
</dbReference>
<dbReference type="InterPro" id="IPR003661">
    <property type="entry name" value="HisK_dim/P_dom"/>
</dbReference>
<dbReference type="RefSeq" id="WP_073615175.1">
    <property type="nucleotide sequence ID" value="NZ_FRFE01000021.1"/>
</dbReference>